<comment type="similarity">
    <text evidence="2 9">Belongs to the peptidase S26 family.</text>
</comment>
<dbReference type="Proteomes" id="UP000286947">
    <property type="component" value="Unassembled WGS sequence"/>
</dbReference>
<evidence type="ECO:0000259" key="10">
    <source>
        <dbReference type="Pfam" id="PF10502"/>
    </source>
</evidence>
<accession>A0A433SC79</accession>
<feature type="transmembrane region" description="Helical" evidence="8">
    <location>
        <begin position="34"/>
        <end position="51"/>
    </location>
</feature>
<evidence type="ECO:0000256" key="5">
    <source>
        <dbReference type="ARBA" id="ARBA00022670"/>
    </source>
</evidence>
<comment type="subcellular location">
    <subcellularLocation>
        <location evidence="9">Membrane</location>
        <topology evidence="9">Single-pass type II membrane protein</topology>
    </subcellularLocation>
</comment>
<evidence type="ECO:0000256" key="3">
    <source>
        <dbReference type="ARBA" id="ARBA00013208"/>
    </source>
</evidence>
<feature type="transmembrane region" description="Helical" evidence="8">
    <location>
        <begin position="7"/>
        <end position="28"/>
    </location>
</feature>
<feature type="active site" evidence="7">
    <location>
        <position position="131"/>
    </location>
</feature>
<dbReference type="PROSITE" id="PS00761">
    <property type="entry name" value="SPASE_I_3"/>
    <property type="match status" value="1"/>
</dbReference>
<protein>
    <recommendedName>
        <fullName evidence="4 8">Signal peptidase I</fullName>
        <ecNumber evidence="3 8">3.4.21.89</ecNumber>
    </recommendedName>
</protein>
<dbReference type="PANTHER" id="PTHR43390:SF1">
    <property type="entry name" value="CHLOROPLAST PROCESSING PEPTIDASE"/>
    <property type="match status" value="1"/>
</dbReference>
<evidence type="ECO:0000256" key="4">
    <source>
        <dbReference type="ARBA" id="ARBA00019232"/>
    </source>
</evidence>
<dbReference type="Gene3D" id="2.10.109.10">
    <property type="entry name" value="Umud Fragment, subunit A"/>
    <property type="match status" value="1"/>
</dbReference>
<keyword evidence="8" id="KW-1133">Transmembrane helix</keyword>
<feature type="transmembrane region" description="Helical" evidence="8">
    <location>
        <begin position="99"/>
        <end position="121"/>
    </location>
</feature>
<keyword evidence="8" id="KW-0472">Membrane</keyword>
<evidence type="ECO:0000256" key="7">
    <source>
        <dbReference type="PIRSR" id="PIRSR600223-1"/>
    </source>
</evidence>
<dbReference type="InterPro" id="IPR019756">
    <property type="entry name" value="Pept_S26A_signal_pept_1_Ser-AS"/>
</dbReference>
<evidence type="ECO:0000256" key="9">
    <source>
        <dbReference type="RuleBase" id="RU362042"/>
    </source>
</evidence>
<dbReference type="GO" id="GO:0016020">
    <property type="term" value="C:membrane"/>
    <property type="evidence" value="ECO:0007669"/>
    <property type="project" value="UniProtKB-SubCell"/>
</dbReference>
<keyword evidence="5 8" id="KW-0645">Protease</keyword>
<comment type="caution">
    <text evidence="9">Lacks conserved residue(s) required for the propagation of feature annotation.</text>
</comment>
<dbReference type="GO" id="GO:0009003">
    <property type="term" value="F:signal peptidase activity"/>
    <property type="evidence" value="ECO:0007669"/>
    <property type="project" value="UniProtKB-EC"/>
</dbReference>
<organism evidence="11 12">
    <name type="scientific">Saezia sanguinis</name>
    <dbReference type="NCBI Taxonomy" id="1965230"/>
    <lineage>
        <taxon>Bacteria</taxon>
        <taxon>Pseudomonadati</taxon>
        <taxon>Pseudomonadota</taxon>
        <taxon>Betaproteobacteria</taxon>
        <taxon>Burkholderiales</taxon>
        <taxon>Saeziaceae</taxon>
        <taxon>Saezia</taxon>
    </lineage>
</organism>
<evidence type="ECO:0000313" key="11">
    <source>
        <dbReference type="EMBL" id="RUS66357.1"/>
    </source>
</evidence>
<dbReference type="PRINTS" id="PR00727">
    <property type="entry name" value="LEADERPTASE"/>
</dbReference>
<sequence>MKLSNVMSAITAVLYVILLGYGVAWYMGKVQGDFSLLLLILTLVTFAYWLFEKIYLRPQRVKQALAAEEQIRQQHAGQPEELLQPKIEKAQSSLIREPWWIEWTAGFFWVILIVFALRSFVVEPFRIPSGSMMPTLQAGDFILVNKYEYGIRLPVANTKIISMGEPQRGDVIVFRYPPDENIAFIKRIVGLPGDEVVYQNKRLTINGQEMPSVFMQDTYDRDSRGDTYPVQQYQERLGPVVHQIFINPGRPAGFYGSPTFPLAENCRYSVQGVICKVPYGQYFVMGDNRDNSEDSRYWGFVPQENIIGKAFFIWMNPGQLSRIGSFQ</sequence>
<dbReference type="PROSITE" id="PS00760">
    <property type="entry name" value="SPASE_I_2"/>
    <property type="match status" value="1"/>
</dbReference>
<dbReference type="GO" id="GO:0004252">
    <property type="term" value="F:serine-type endopeptidase activity"/>
    <property type="evidence" value="ECO:0007669"/>
    <property type="project" value="InterPro"/>
</dbReference>
<dbReference type="EC" id="3.4.21.89" evidence="3 8"/>
<evidence type="ECO:0000313" key="12">
    <source>
        <dbReference type="Proteomes" id="UP000286947"/>
    </source>
</evidence>
<dbReference type="InterPro" id="IPR019533">
    <property type="entry name" value="Peptidase_S26"/>
</dbReference>
<keyword evidence="6 8" id="KW-0378">Hydrolase</keyword>
<dbReference type="AlphaFoldDB" id="A0A433SC79"/>
<dbReference type="SUPFAM" id="SSF51306">
    <property type="entry name" value="LexA/Signal peptidase"/>
    <property type="match status" value="1"/>
</dbReference>
<evidence type="ECO:0000256" key="2">
    <source>
        <dbReference type="ARBA" id="ARBA00009370"/>
    </source>
</evidence>
<dbReference type="Pfam" id="PF10502">
    <property type="entry name" value="Peptidase_S26"/>
    <property type="match status" value="1"/>
</dbReference>
<evidence type="ECO:0000256" key="1">
    <source>
        <dbReference type="ARBA" id="ARBA00000677"/>
    </source>
</evidence>
<reference evidence="11 12" key="1">
    <citation type="submission" date="2018-01" db="EMBL/GenBank/DDBJ databases">
        <title>Saezia sanguinis gen. nov., sp. nov., in the order Burkholderiales isolated from human blood.</title>
        <authorList>
            <person name="Medina-Pascual M.J."/>
            <person name="Valdezate S."/>
            <person name="Monzon S."/>
            <person name="Cuesta I."/>
            <person name="Carrasco G."/>
            <person name="Villalon P."/>
            <person name="Saez-Nieto J.A."/>
        </authorList>
    </citation>
    <scope>NUCLEOTIDE SEQUENCE [LARGE SCALE GENOMIC DNA]</scope>
    <source>
        <strain evidence="11 12">CNM695-12</strain>
    </source>
</reference>
<dbReference type="InterPro" id="IPR019757">
    <property type="entry name" value="Pept_S26A_signal_pept_1_Lys-AS"/>
</dbReference>
<feature type="domain" description="Peptidase S26" evidence="10">
    <location>
        <begin position="100"/>
        <end position="315"/>
    </location>
</feature>
<evidence type="ECO:0000256" key="8">
    <source>
        <dbReference type="RuleBase" id="RU003993"/>
    </source>
</evidence>
<comment type="caution">
    <text evidence="11">The sequence shown here is derived from an EMBL/GenBank/DDBJ whole genome shotgun (WGS) entry which is preliminary data.</text>
</comment>
<keyword evidence="8" id="KW-0812">Transmembrane</keyword>
<dbReference type="GO" id="GO:0006465">
    <property type="term" value="P:signal peptide processing"/>
    <property type="evidence" value="ECO:0007669"/>
    <property type="project" value="InterPro"/>
</dbReference>
<proteinExistence type="inferred from homology"/>
<dbReference type="NCBIfam" id="TIGR02227">
    <property type="entry name" value="sigpep_I_bact"/>
    <property type="match status" value="1"/>
</dbReference>
<dbReference type="PROSITE" id="PS00501">
    <property type="entry name" value="SPASE_I_1"/>
    <property type="match status" value="1"/>
</dbReference>
<dbReference type="InterPro" id="IPR019758">
    <property type="entry name" value="Pept_S26A_signal_pept_1_CS"/>
</dbReference>
<dbReference type="InterPro" id="IPR000223">
    <property type="entry name" value="Pept_S26A_signal_pept_1"/>
</dbReference>
<dbReference type="EMBL" id="PQSP01000005">
    <property type="protein sequence ID" value="RUS66357.1"/>
    <property type="molecule type" value="Genomic_DNA"/>
</dbReference>
<dbReference type="RefSeq" id="WP_239442369.1">
    <property type="nucleotide sequence ID" value="NZ_PQSP01000005.1"/>
</dbReference>
<gene>
    <name evidence="11" type="primary">lepB</name>
    <name evidence="11" type="ORF">CUZ56_02083</name>
</gene>
<dbReference type="PANTHER" id="PTHR43390">
    <property type="entry name" value="SIGNAL PEPTIDASE I"/>
    <property type="match status" value="1"/>
</dbReference>
<feature type="active site" evidence="7">
    <location>
        <position position="186"/>
    </location>
</feature>
<name>A0A433SC79_9BURK</name>
<keyword evidence="12" id="KW-1185">Reference proteome</keyword>
<dbReference type="InterPro" id="IPR036286">
    <property type="entry name" value="LexA/Signal_pep-like_sf"/>
</dbReference>
<comment type="catalytic activity">
    <reaction evidence="1 8">
        <text>Cleavage of hydrophobic, N-terminal signal or leader sequences from secreted and periplasmic proteins.</text>
        <dbReference type="EC" id="3.4.21.89"/>
    </reaction>
</comment>
<evidence type="ECO:0000256" key="6">
    <source>
        <dbReference type="ARBA" id="ARBA00022801"/>
    </source>
</evidence>
<dbReference type="CDD" id="cd06530">
    <property type="entry name" value="S26_SPase_I"/>
    <property type="match status" value="1"/>
</dbReference>